<protein>
    <submittedName>
        <fullName evidence="1">Uncharacterized protein</fullName>
    </submittedName>
</protein>
<organism evidence="1 2">
    <name type="scientific">Armadillidium nasatum</name>
    <dbReference type="NCBI Taxonomy" id="96803"/>
    <lineage>
        <taxon>Eukaryota</taxon>
        <taxon>Metazoa</taxon>
        <taxon>Ecdysozoa</taxon>
        <taxon>Arthropoda</taxon>
        <taxon>Crustacea</taxon>
        <taxon>Multicrustacea</taxon>
        <taxon>Malacostraca</taxon>
        <taxon>Eumalacostraca</taxon>
        <taxon>Peracarida</taxon>
        <taxon>Isopoda</taxon>
        <taxon>Oniscidea</taxon>
        <taxon>Crinocheta</taxon>
        <taxon>Armadillidiidae</taxon>
        <taxon>Armadillidium</taxon>
    </lineage>
</organism>
<dbReference type="PROSITE" id="PS50143">
    <property type="entry name" value="BIR_REPEAT_2"/>
    <property type="match status" value="2"/>
</dbReference>
<dbReference type="OrthoDB" id="7543437at2759"/>
<dbReference type="PANTHER" id="PTHR10044:SF139">
    <property type="entry name" value="DEATH-ASSOCIATED INHIBITOR OF APOPTOSIS 2"/>
    <property type="match status" value="1"/>
</dbReference>
<dbReference type="AlphaFoldDB" id="A0A5N5TGY4"/>
<name>A0A5N5TGY4_9CRUS</name>
<accession>A0A5N5TGY4</accession>
<evidence type="ECO:0000313" key="2">
    <source>
        <dbReference type="Proteomes" id="UP000326759"/>
    </source>
</evidence>
<keyword evidence="2" id="KW-1185">Reference proteome</keyword>
<dbReference type="PANTHER" id="PTHR10044">
    <property type="entry name" value="INHIBITOR OF APOPTOSIS"/>
    <property type="match status" value="1"/>
</dbReference>
<comment type="caution">
    <text evidence="1">The sequence shown here is derived from an EMBL/GenBank/DDBJ whole genome shotgun (WGS) entry which is preliminary data.</text>
</comment>
<proteinExistence type="predicted"/>
<dbReference type="GO" id="GO:0005634">
    <property type="term" value="C:nucleus"/>
    <property type="evidence" value="ECO:0007669"/>
    <property type="project" value="TreeGrafter"/>
</dbReference>
<dbReference type="SMART" id="SM00238">
    <property type="entry name" value="BIR"/>
    <property type="match status" value="1"/>
</dbReference>
<dbReference type="InterPro" id="IPR001370">
    <property type="entry name" value="BIR_rpt"/>
</dbReference>
<sequence>FTVSNVGPREDRRILTTRALQFQSFREQTFYYFLFKDFVDIKKLAKKGYIYDRFTDTVRCYFCHNKLQYENKYEEPSSHTSDGTCKMGLYPLNGNVPSNDEDSDPEETLSELNNMLRRFMTYNVAESITNEKAVIDFDKRLAFNELEFVFAEGTDSKDFSKYEVRLSTFDPWFSYQPENVRPKKERFARAGFVYTGGLFNISTSDDPIDDHVKYYGNCPFVREYFPGNSHFQNKKTPLVLGPEDEKLLMSHLMIKLTQRNCLSGGTDHESSKIFSQNRENSNYLLNNKGHTSFSP</sequence>
<feature type="non-terminal residue" evidence="1">
    <location>
        <position position="1"/>
    </location>
</feature>
<dbReference type="Gene3D" id="1.10.1170.10">
    <property type="entry name" value="Inhibitor Of Apoptosis Protein (2mihbC-IAP-1), Chain A"/>
    <property type="match status" value="2"/>
</dbReference>
<reference evidence="1 2" key="1">
    <citation type="journal article" date="2019" name="PLoS Biol.">
        <title>Sex chromosomes control vertical transmission of feminizing Wolbachia symbionts in an isopod.</title>
        <authorList>
            <person name="Becking T."/>
            <person name="Chebbi M.A."/>
            <person name="Giraud I."/>
            <person name="Moumen B."/>
            <person name="Laverre T."/>
            <person name="Caubet Y."/>
            <person name="Peccoud J."/>
            <person name="Gilbert C."/>
            <person name="Cordaux R."/>
        </authorList>
    </citation>
    <scope>NUCLEOTIDE SEQUENCE [LARGE SCALE GENOMIC DNA]</scope>
    <source>
        <strain evidence="1">ANa2</strain>
        <tissue evidence="1">Whole body excluding digestive tract and cuticle</tissue>
    </source>
</reference>
<dbReference type="InterPro" id="IPR050784">
    <property type="entry name" value="IAP"/>
</dbReference>
<dbReference type="Pfam" id="PF00653">
    <property type="entry name" value="BIR"/>
    <property type="match status" value="2"/>
</dbReference>
<dbReference type="EMBL" id="SEYY01001069">
    <property type="protein sequence ID" value="KAB7505903.1"/>
    <property type="molecule type" value="Genomic_DNA"/>
</dbReference>
<dbReference type="Proteomes" id="UP000326759">
    <property type="component" value="Unassembled WGS sequence"/>
</dbReference>
<dbReference type="GO" id="GO:0005737">
    <property type="term" value="C:cytoplasm"/>
    <property type="evidence" value="ECO:0007669"/>
    <property type="project" value="TreeGrafter"/>
</dbReference>
<gene>
    <name evidence="1" type="ORF">Anas_01788</name>
</gene>
<evidence type="ECO:0000313" key="1">
    <source>
        <dbReference type="EMBL" id="KAB7505903.1"/>
    </source>
</evidence>
<dbReference type="SUPFAM" id="SSF57924">
    <property type="entry name" value="Inhibitor of apoptosis (IAP) repeat"/>
    <property type="match status" value="2"/>
</dbReference>